<feature type="binding site" evidence="4">
    <location>
        <begin position="74"/>
        <end position="76"/>
    </location>
    <ligand>
        <name>acetyl-CoA</name>
        <dbReference type="ChEBI" id="CHEBI:57288"/>
        <label>1</label>
    </ligand>
</feature>
<keyword evidence="1 4" id="KW-0808">Transferase</keyword>
<feature type="binding site" evidence="4">
    <location>
        <position position="254"/>
    </location>
    <ligand>
        <name>1D-myo-inositol 2-(L-cysteinylamino)-2-deoxy-alpha-D-glucopyranoside</name>
        <dbReference type="ChEBI" id="CHEBI:58887"/>
    </ligand>
</feature>
<comment type="subunit">
    <text evidence="4">Monomer.</text>
</comment>
<feature type="binding site" evidence="4">
    <location>
        <position position="169"/>
    </location>
    <ligand>
        <name>1D-myo-inositol 2-(L-cysteinylamino)-2-deoxy-alpha-D-glucopyranoside</name>
        <dbReference type="ChEBI" id="CHEBI:58887"/>
    </ligand>
</feature>
<evidence type="ECO:0000313" key="7">
    <source>
        <dbReference type="Proteomes" id="UP001501237"/>
    </source>
</evidence>
<dbReference type="InterPro" id="IPR000182">
    <property type="entry name" value="GNAT_dom"/>
</dbReference>
<comment type="caution">
    <text evidence="6">The sequence shown here is derived from an EMBL/GenBank/DDBJ whole genome shotgun (WGS) entry which is preliminary data.</text>
</comment>
<feature type="binding site" evidence="4">
    <location>
        <begin position="227"/>
        <end position="233"/>
    </location>
    <ligand>
        <name>acetyl-CoA</name>
        <dbReference type="ChEBI" id="CHEBI:57288"/>
        <label>2</label>
    </ligand>
</feature>
<feature type="binding site" evidence="4">
    <location>
        <position position="33"/>
    </location>
    <ligand>
        <name>1D-myo-inositol 2-(L-cysteinylamino)-2-deoxy-alpha-D-glucopyranoside</name>
        <dbReference type="ChEBI" id="CHEBI:58887"/>
    </ligand>
</feature>
<feature type="binding site" evidence="4">
    <location>
        <begin position="220"/>
        <end position="222"/>
    </location>
    <ligand>
        <name>acetyl-CoA</name>
        <dbReference type="ChEBI" id="CHEBI:57288"/>
        <label>2</label>
    </ligand>
</feature>
<keyword evidence="2 4" id="KW-0677">Repeat</keyword>
<organism evidence="6 7">
    <name type="scientific">Actinocorallia longicatena</name>
    <dbReference type="NCBI Taxonomy" id="111803"/>
    <lineage>
        <taxon>Bacteria</taxon>
        <taxon>Bacillati</taxon>
        <taxon>Actinomycetota</taxon>
        <taxon>Actinomycetes</taxon>
        <taxon>Streptosporangiales</taxon>
        <taxon>Thermomonosporaceae</taxon>
        <taxon>Actinocorallia</taxon>
    </lineage>
</organism>
<evidence type="ECO:0000256" key="1">
    <source>
        <dbReference type="ARBA" id="ARBA00022679"/>
    </source>
</evidence>
<evidence type="ECO:0000256" key="4">
    <source>
        <dbReference type="HAMAP-Rule" id="MF_01698"/>
    </source>
</evidence>
<comment type="catalytic activity">
    <reaction evidence="4">
        <text>1D-myo-inositol 2-(L-cysteinylamino)-2-deoxy-alpha-D-glucopyranoside + acetyl-CoA = mycothiol + CoA + H(+)</text>
        <dbReference type="Rhea" id="RHEA:26172"/>
        <dbReference type="ChEBI" id="CHEBI:15378"/>
        <dbReference type="ChEBI" id="CHEBI:16768"/>
        <dbReference type="ChEBI" id="CHEBI:57287"/>
        <dbReference type="ChEBI" id="CHEBI:57288"/>
        <dbReference type="ChEBI" id="CHEBI:58887"/>
        <dbReference type="EC" id="2.3.1.189"/>
    </reaction>
</comment>
<dbReference type="InterPro" id="IPR017813">
    <property type="entry name" value="Mycothiol_AcTrfase"/>
</dbReference>
<dbReference type="NCBIfam" id="TIGR03448">
    <property type="entry name" value="mycothiol_MshD"/>
    <property type="match status" value="1"/>
</dbReference>
<dbReference type="Pfam" id="PF00583">
    <property type="entry name" value="Acetyltransf_1"/>
    <property type="match status" value="1"/>
</dbReference>
<evidence type="ECO:0000313" key="6">
    <source>
        <dbReference type="EMBL" id="GAA3241148.1"/>
    </source>
</evidence>
<dbReference type="Gene3D" id="3.40.630.30">
    <property type="match status" value="1"/>
</dbReference>
<dbReference type="InterPro" id="IPR016181">
    <property type="entry name" value="Acyl_CoA_acyltransferase"/>
</dbReference>
<dbReference type="PANTHER" id="PTHR43877">
    <property type="entry name" value="AMINOALKYLPHOSPHONATE N-ACETYLTRANSFERASE-RELATED-RELATED"/>
    <property type="match status" value="1"/>
</dbReference>
<evidence type="ECO:0000259" key="5">
    <source>
        <dbReference type="PROSITE" id="PS51186"/>
    </source>
</evidence>
<keyword evidence="3 4" id="KW-0012">Acyltransferase</keyword>
<sequence length="283" mass="30659">MTAVSTLSAEQTASVLSLAQRAEEHDGTPALSEQTLLAVRHGGGHHILHHQDVPGGDRVLAGYGFRDDSGSAELVVDPSARRQGHGRALVALLGDDARIWAHGDLPEAAALAAALGLSRVRALFQLRRPLSTPLPVLRIHAGFALRTFEPTDAEAWLRLNTVAFADHPEQGQWTLDDLNHRLSEPWFDPQGFFLATKGDRLVGFHWTKIHPEGIGEVYVVGVDPSIQGVGLGRTLTLAGLHYLKSKGLTAVLLYVDESNTGAVRLYDSLGFTRHHTDVMYAKG</sequence>
<dbReference type="EC" id="2.3.1.189" evidence="4"/>
<feature type="binding site" evidence="4">
    <location>
        <position position="208"/>
    </location>
    <ligand>
        <name>1D-myo-inositol 2-(L-cysteinylamino)-2-deoxy-alpha-D-glucopyranoside</name>
        <dbReference type="ChEBI" id="CHEBI:58887"/>
    </ligand>
</feature>
<dbReference type="InterPro" id="IPR050832">
    <property type="entry name" value="Bact_Acetyltransf"/>
</dbReference>
<evidence type="ECO:0000256" key="2">
    <source>
        <dbReference type="ARBA" id="ARBA00022737"/>
    </source>
</evidence>
<dbReference type="Proteomes" id="UP001501237">
    <property type="component" value="Unassembled WGS sequence"/>
</dbReference>
<name>A0ABP6QN23_9ACTN</name>
<gene>
    <name evidence="4 6" type="primary">mshD</name>
    <name evidence="6" type="ORF">GCM10010468_78280</name>
</gene>
<feature type="binding site" evidence="4">
    <location>
        <position position="216"/>
    </location>
    <ligand>
        <name>1D-myo-inositol 2-(L-cysteinylamino)-2-deoxy-alpha-D-glucopyranoside</name>
        <dbReference type="ChEBI" id="CHEBI:58887"/>
    </ligand>
</feature>
<accession>A0ABP6QN23</accession>
<comment type="caution">
    <text evidence="4">Lacks conserved residue(s) required for the propagation of feature annotation.</text>
</comment>
<comment type="similarity">
    <text evidence="4">Belongs to the acetyltransferase family. MshD subfamily.</text>
</comment>
<feature type="binding site" evidence="4">
    <location>
        <begin position="259"/>
        <end position="264"/>
    </location>
    <ligand>
        <name>acetyl-CoA</name>
        <dbReference type="ChEBI" id="CHEBI:57288"/>
        <label>2</label>
    </ligand>
</feature>
<dbReference type="CDD" id="cd04301">
    <property type="entry name" value="NAT_SF"/>
    <property type="match status" value="1"/>
</dbReference>
<dbReference type="PIRSF" id="PIRSF021524">
    <property type="entry name" value="MSH_acetyltransferase"/>
    <property type="match status" value="1"/>
</dbReference>
<comment type="function">
    <text evidence="4">Catalyzes the transfer of acetyl from acetyl-CoA to desacetylmycothiol (Cys-GlcN-Ins) to form mycothiol.</text>
</comment>
<feature type="domain" description="N-acetyltransferase" evidence="5">
    <location>
        <begin position="143"/>
        <end position="283"/>
    </location>
</feature>
<dbReference type="HAMAP" id="MF_01698">
    <property type="entry name" value="MshD"/>
    <property type="match status" value="1"/>
</dbReference>
<dbReference type="PROSITE" id="PS51186">
    <property type="entry name" value="GNAT"/>
    <property type="match status" value="1"/>
</dbReference>
<dbReference type="SUPFAM" id="SSF55729">
    <property type="entry name" value="Acyl-CoA N-acyltransferases (Nat)"/>
    <property type="match status" value="2"/>
</dbReference>
<proteinExistence type="inferred from homology"/>
<protein>
    <recommendedName>
        <fullName evidence="4">Mycothiol acetyltransferase</fullName>
        <shortName evidence="4">MSH acetyltransferase</shortName>
        <ecNumber evidence="4">2.3.1.189</ecNumber>
    </recommendedName>
    <alternativeName>
        <fullName evidence="4">Mycothiol synthase</fullName>
    </alternativeName>
</protein>
<dbReference type="RefSeq" id="WP_344839239.1">
    <property type="nucleotide sequence ID" value="NZ_BAAAUV010000044.1"/>
</dbReference>
<keyword evidence="7" id="KW-1185">Reference proteome</keyword>
<dbReference type="EMBL" id="BAAAUV010000044">
    <property type="protein sequence ID" value="GAA3241148.1"/>
    <property type="molecule type" value="Genomic_DNA"/>
</dbReference>
<reference evidence="7" key="1">
    <citation type="journal article" date="2019" name="Int. J. Syst. Evol. Microbiol.">
        <title>The Global Catalogue of Microorganisms (GCM) 10K type strain sequencing project: providing services to taxonomists for standard genome sequencing and annotation.</title>
        <authorList>
            <consortium name="The Broad Institute Genomics Platform"/>
            <consortium name="The Broad Institute Genome Sequencing Center for Infectious Disease"/>
            <person name="Wu L."/>
            <person name="Ma J."/>
        </authorList>
    </citation>
    <scope>NUCLEOTIDE SEQUENCE [LARGE SCALE GENOMIC DNA]</scope>
    <source>
        <strain evidence="7">JCM 9377</strain>
    </source>
</reference>
<evidence type="ECO:0000256" key="3">
    <source>
        <dbReference type="ARBA" id="ARBA00023315"/>
    </source>
</evidence>